<evidence type="ECO:0000313" key="5">
    <source>
        <dbReference type="Proteomes" id="UP001652660"/>
    </source>
</evidence>
<keyword evidence="3" id="KW-0328">Glycosyltransferase</keyword>
<dbReference type="Gene3D" id="3.40.50.2000">
    <property type="entry name" value="Glycogen Phosphorylase B"/>
    <property type="match status" value="2"/>
</dbReference>
<gene>
    <name evidence="6" type="primary">LOC113743653</name>
</gene>
<evidence type="ECO:0000256" key="1">
    <source>
        <dbReference type="ARBA" id="ARBA00009995"/>
    </source>
</evidence>
<dbReference type="EC" id="2.4.1.-" evidence="4"/>
<dbReference type="InterPro" id="IPR050481">
    <property type="entry name" value="UDP-glycosyltransf_plant"/>
</dbReference>
<name>A0A6P6XI83_COFAR</name>
<keyword evidence="2 3" id="KW-0808">Transferase</keyword>
<proteinExistence type="inferred from homology"/>
<dbReference type="FunFam" id="3.40.50.2000:FF:000056">
    <property type="entry name" value="Glycosyltransferase"/>
    <property type="match status" value="1"/>
</dbReference>
<dbReference type="PROSITE" id="PS00375">
    <property type="entry name" value="UDPGT"/>
    <property type="match status" value="1"/>
</dbReference>
<organism evidence="5 6">
    <name type="scientific">Coffea arabica</name>
    <name type="common">Arabian coffee</name>
    <dbReference type="NCBI Taxonomy" id="13443"/>
    <lineage>
        <taxon>Eukaryota</taxon>
        <taxon>Viridiplantae</taxon>
        <taxon>Streptophyta</taxon>
        <taxon>Embryophyta</taxon>
        <taxon>Tracheophyta</taxon>
        <taxon>Spermatophyta</taxon>
        <taxon>Magnoliopsida</taxon>
        <taxon>eudicotyledons</taxon>
        <taxon>Gunneridae</taxon>
        <taxon>Pentapetalae</taxon>
        <taxon>asterids</taxon>
        <taxon>lamiids</taxon>
        <taxon>Gentianales</taxon>
        <taxon>Rubiaceae</taxon>
        <taxon>Ixoroideae</taxon>
        <taxon>Gardenieae complex</taxon>
        <taxon>Bertiereae - Coffeeae clade</taxon>
        <taxon>Coffeeae</taxon>
        <taxon>Coffea</taxon>
    </lineage>
</organism>
<dbReference type="InterPro" id="IPR035595">
    <property type="entry name" value="UDP_glycos_trans_CS"/>
</dbReference>
<sequence length="498" mass="55387">MKVGFPSSINWPKSTKKVKEMKKAELVFVTMPAIGHLVSCVELAKLLIECDERLSITLLIMKLPFDPKVSSYTNSSLETPNLHIRYLELMKEEPSSQLSSSLSILFRYIHNYKSCVRDVLAEISNCVSSHLGGIVIDMFCTSLIDVANEFGVPSYIFCPGGAAPLGLLFQLQSLRDDLNEDVSHYENSDDELALPTYINPVPAKLLSPAFFDKDGGGDMLLDQVRRFKETKGIIVNTFLELESHAIQALSNDKTIPPVYAVGPVLNLKGSNSQNQETEMIMKWLDLQPECSVVFLCFGSGGSFDGDQVKEIAYALERSGYRFLWSLRRPSPKENFEFPSKYENLDEVLPKGFLQRTAVVGKVIGWAPQAAVLSHPAVGGFVSHCGWNSILESVWCGVPVATWPLYAEQQMNAFLMVKDLATAVEIKIDFKRDFVLGVSSEILSADVIERGIKHLMDPENEIRDKVKEIKEKSRLTLNGGGSSYASLKLFLEDVIDSIP</sequence>
<evidence type="ECO:0000313" key="6">
    <source>
        <dbReference type="RefSeq" id="XP_027127498.1"/>
    </source>
</evidence>
<dbReference type="PANTHER" id="PTHR48048:SF88">
    <property type="entry name" value="GLYCOSYLTRANSFERASE"/>
    <property type="match status" value="1"/>
</dbReference>
<dbReference type="InterPro" id="IPR002213">
    <property type="entry name" value="UDP_glucos_trans"/>
</dbReference>
<dbReference type="GeneID" id="113743653"/>
<dbReference type="PANTHER" id="PTHR48048">
    <property type="entry name" value="GLYCOSYLTRANSFERASE"/>
    <property type="match status" value="1"/>
</dbReference>
<evidence type="ECO:0000256" key="3">
    <source>
        <dbReference type="RuleBase" id="RU003718"/>
    </source>
</evidence>
<evidence type="ECO:0000256" key="2">
    <source>
        <dbReference type="ARBA" id="ARBA00022679"/>
    </source>
</evidence>
<dbReference type="SUPFAM" id="SSF53756">
    <property type="entry name" value="UDP-Glycosyltransferase/glycogen phosphorylase"/>
    <property type="match status" value="1"/>
</dbReference>
<reference evidence="6" key="2">
    <citation type="submission" date="2025-08" db="UniProtKB">
        <authorList>
            <consortium name="RefSeq"/>
        </authorList>
    </citation>
    <scope>IDENTIFICATION</scope>
    <source>
        <tissue evidence="6">Leaves</tissue>
    </source>
</reference>
<protein>
    <recommendedName>
        <fullName evidence="4">Glycosyltransferase</fullName>
        <ecNumber evidence="4">2.4.1.-</ecNumber>
    </recommendedName>
</protein>
<dbReference type="GO" id="GO:0035251">
    <property type="term" value="F:UDP-glucosyltransferase activity"/>
    <property type="evidence" value="ECO:0007669"/>
    <property type="project" value="InterPro"/>
</dbReference>
<dbReference type="Pfam" id="PF00201">
    <property type="entry name" value="UDPGT"/>
    <property type="match status" value="1"/>
</dbReference>
<dbReference type="AlphaFoldDB" id="A0A6P6XI83"/>
<dbReference type="CDD" id="cd03784">
    <property type="entry name" value="GT1_Gtf-like"/>
    <property type="match status" value="1"/>
</dbReference>
<comment type="similarity">
    <text evidence="1 3">Belongs to the UDP-glycosyltransferase family.</text>
</comment>
<dbReference type="OrthoDB" id="5835829at2759"/>
<keyword evidence="5" id="KW-1185">Reference proteome</keyword>
<reference evidence="5" key="1">
    <citation type="journal article" date="2025" name="Foods">
        <title>Unveiling the Microbial Signatures of Arabica Coffee Cherries: Insights into Ripeness Specific Diversity, Functional Traits, and Implications for Quality and Safety.</title>
        <authorList>
            <consortium name="RefSeq"/>
            <person name="Tenea G.N."/>
            <person name="Cifuentes V."/>
            <person name="Reyes P."/>
            <person name="Cevallos-Vallejos M."/>
        </authorList>
    </citation>
    <scope>NUCLEOTIDE SEQUENCE [LARGE SCALE GENOMIC DNA]</scope>
</reference>
<dbReference type="RefSeq" id="XP_027127498.1">
    <property type="nucleotide sequence ID" value="XM_027271697.2"/>
</dbReference>
<accession>A0A6P6XI83</accession>
<dbReference type="Proteomes" id="UP001652660">
    <property type="component" value="Chromosome 5e"/>
</dbReference>
<evidence type="ECO:0000256" key="4">
    <source>
        <dbReference type="RuleBase" id="RU362057"/>
    </source>
</evidence>